<sequence>MTWAMLGNCSENEPLFIDNSGVEIKEFSGALYAMAEATYGENSNLDETWKMLHCWIAENEQYEYGEHPWLRSI</sequence>
<dbReference type="Gene3D" id="3.20.80.10">
    <property type="entry name" value="Regulatory factor, effector binding domain"/>
    <property type="match status" value="1"/>
</dbReference>
<gene>
    <name evidence="1" type="ORF">KL86CLO1_11045</name>
</gene>
<dbReference type="AlphaFoldDB" id="A0A212JGB6"/>
<organism evidence="1">
    <name type="scientific">uncultured Eubacteriales bacterium</name>
    <dbReference type="NCBI Taxonomy" id="172733"/>
    <lineage>
        <taxon>Bacteria</taxon>
        <taxon>Bacillati</taxon>
        <taxon>Bacillota</taxon>
        <taxon>Clostridia</taxon>
        <taxon>Eubacteriales</taxon>
        <taxon>environmental samples</taxon>
    </lineage>
</organism>
<protein>
    <submittedName>
        <fullName evidence="1">Uncharacterized protein</fullName>
    </submittedName>
</protein>
<dbReference type="InterPro" id="IPR011256">
    <property type="entry name" value="Reg_factor_effector_dom_sf"/>
</dbReference>
<evidence type="ECO:0000313" key="1">
    <source>
        <dbReference type="EMBL" id="SBV98464.1"/>
    </source>
</evidence>
<reference evidence="1" key="1">
    <citation type="submission" date="2016-04" db="EMBL/GenBank/DDBJ databases">
        <authorList>
            <person name="Evans L.H."/>
            <person name="Alamgir A."/>
            <person name="Owens N."/>
            <person name="Weber N.D."/>
            <person name="Virtaneva K."/>
            <person name="Barbian K."/>
            <person name="Babar A."/>
            <person name="Rosenke K."/>
        </authorList>
    </citation>
    <scope>NUCLEOTIDE SEQUENCE</scope>
    <source>
        <strain evidence="1">86</strain>
    </source>
</reference>
<dbReference type="EMBL" id="FLUN01000001">
    <property type="protein sequence ID" value="SBV98464.1"/>
    <property type="molecule type" value="Genomic_DNA"/>
</dbReference>
<accession>A0A212JGB6</accession>
<name>A0A212JGB6_9FIRM</name>
<proteinExistence type="predicted"/>